<proteinExistence type="predicted"/>
<name>A0ABT0REL6_9SPHN</name>
<reference evidence="2" key="1">
    <citation type="submission" date="2022-05" db="EMBL/GenBank/DDBJ databases">
        <authorList>
            <person name="Jo J.-H."/>
            <person name="Im W.-T."/>
        </authorList>
    </citation>
    <scope>NUCLEOTIDE SEQUENCE</scope>
    <source>
        <strain evidence="2">RG327</strain>
    </source>
</reference>
<accession>A0ABT0REL6</accession>
<dbReference type="PROSITE" id="PS51257">
    <property type="entry name" value="PROKAR_LIPOPROTEIN"/>
    <property type="match status" value="1"/>
</dbReference>
<gene>
    <name evidence="2" type="ORF">LZ519_05260</name>
</gene>
<comment type="caution">
    <text evidence="2">The sequence shown here is derived from an EMBL/GenBank/DDBJ whole genome shotgun (WGS) entry which is preliminary data.</text>
</comment>
<dbReference type="EMBL" id="JAMGBC010000001">
    <property type="protein sequence ID" value="MCL6678727.1"/>
    <property type="molecule type" value="Genomic_DNA"/>
</dbReference>
<feature type="chain" id="PRO_5046034441" evidence="1">
    <location>
        <begin position="20"/>
        <end position="47"/>
    </location>
</feature>
<protein>
    <submittedName>
        <fullName evidence="2">Entericidin EcnA/B family protein</fullName>
    </submittedName>
</protein>
<evidence type="ECO:0000313" key="2">
    <source>
        <dbReference type="EMBL" id="MCL6678727.1"/>
    </source>
</evidence>
<sequence>MLRAFVISAVVVGSLAVAACNTVRGAAADVNSVANCTENTINTGRCK</sequence>
<feature type="signal peptide" evidence="1">
    <location>
        <begin position="1"/>
        <end position="19"/>
    </location>
</feature>
<dbReference type="RefSeq" id="WP_249867668.1">
    <property type="nucleotide sequence ID" value="NZ_JAMGBC010000001.1"/>
</dbReference>
<keyword evidence="1" id="KW-0732">Signal</keyword>
<organism evidence="2 3">
    <name type="scientific">Sphingomonas anseongensis</name>
    <dbReference type="NCBI Taxonomy" id="2908207"/>
    <lineage>
        <taxon>Bacteria</taxon>
        <taxon>Pseudomonadati</taxon>
        <taxon>Pseudomonadota</taxon>
        <taxon>Alphaproteobacteria</taxon>
        <taxon>Sphingomonadales</taxon>
        <taxon>Sphingomonadaceae</taxon>
        <taxon>Sphingomonas</taxon>
    </lineage>
</organism>
<dbReference type="Proteomes" id="UP001165343">
    <property type="component" value="Unassembled WGS sequence"/>
</dbReference>
<keyword evidence="3" id="KW-1185">Reference proteome</keyword>
<evidence type="ECO:0000313" key="3">
    <source>
        <dbReference type="Proteomes" id="UP001165343"/>
    </source>
</evidence>
<evidence type="ECO:0000256" key="1">
    <source>
        <dbReference type="SAM" id="SignalP"/>
    </source>
</evidence>